<comment type="caution">
    <text evidence="6">The sequence shown here is derived from an EMBL/GenBank/DDBJ whole genome shotgun (WGS) entry which is preliminary data.</text>
</comment>
<dbReference type="SUPFAM" id="SSF53850">
    <property type="entry name" value="Periplasmic binding protein-like II"/>
    <property type="match status" value="1"/>
</dbReference>
<dbReference type="PANTHER" id="PTHR30537:SF74">
    <property type="entry name" value="HTH-TYPE TRANSCRIPTIONAL REGULATOR TRPI"/>
    <property type="match status" value="1"/>
</dbReference>
<dbReference type="GO" id="GO:0003700">
    <property type="term" value="F:DNA-binding transcription factor activity"/>
    <property type="evidence" value="ECO:0007669"/>
    <property type="project" value="InterPro"/>
</dbReference>
<feature type="domain" description="HTH lysR-type" evidence="5">
    <location>
        <begin position="6"/>
        <end position="63"/>
    </location>
</feature>
<dbReference type="PROSITE" id="PS50931">
    <property type="entry name" value="HTH_LYSR"/>
    <property type="match status" value="1"/>
</dbReference>
<dbReference type="OrthoDB" id="9813056at2"/>
<dbReference type="SUPFAM" id="SSF46785">
    <property type="entry name" value="Winged helix' DNA-binding domain"/>
    <property type="match status" value="1"/>
</dbReference>
<reference evidence="6 7" key="1">
    <citation type="journal article" date="2010" name="J. Bacteriol.">
        <title>Genome sequences of Pelagibaca bermudensis HTCC2601T and Maritimibacter alkaliphilus HTCC2654T, the type strains of two marine Roseobacter genera.</title>
        <authorList>
            <person name="Thrash J.C."/>
            <person name="Cho J.C."/>
            <person name="Ferriera S."/>
            <person name="Johnson J."/>
            <person name="Vergin K.L."/>
            <person name="Giovannoni S.J."/>
        </authorList>
    </citation>
    <scope>NUCLEOTIDE SEQUENCE [LARGE SCALE GENOMIC DNA]</scope>
    <source>
        <strain evidence="6 7">HTCC2654</strain>
    </source>
</reference>
<dbReference type="CDD" id="cd08432">
    <property type="entry name" value="PBP2_GcdR_TrpI_HvrB_AmpR_like"/>
    <property type="match status" value="1"/>
</dbReference>
<dbReference type="STRING" id="314271.RB2654_02169"/>
<dbReference type="InterPro" id="IPR000847">
    <property type="entry name" value="LysR_HTH_N"/>
</dbReference>
<dbReference type="InterPro" id="IPR036390">
    <property type="entry name" value="WH_DNA-bd_sf"/>
</dbReference>
<dbReference type="InterPro" id="IPR036388">
    <property type="entry name" value="WH-like_DNA-bd_sf"/>
</dbReference>
<evidence type="ECO:0000256" key="2">
    <source>
        <dbReference type="ARBA" id="ARBA00023015"/>
    </source>
</evidence>
<dbReference type="Gene3D" id="3.40.190.10">
    <property type="entry name" value="Periplasmic binding protein-like II"/>
    <property type="match status" value="2"/>
</dbReference>
<dbReference type="GO" id="GO:0006351">
    <property type="term" value="P:DNA-templated transcription"/>
    <property type="evidence" value="ECO:0007669"/>
    <property type="project" value="TreeGrafter"/>
</dbReference>
<keyword evidence="3" id="KW-0238">DNA-binding</keyword>
<dbReference type="RefSeq" id="WP_008328300.1">
    <property type="nucleotide sequence ID" value="NZ_CH902578.1"/>
</dbReference>
<organism evidence="6 7">
    <name type="scientific">Maritimibacter alkaliphilus HTCC2654</name>
    <dbReference type="NCBI Taxonomy" id="314271"/>
    <lineage>
        <taxon>Bacteria</taxon>
        <taxon>Pseudomonadati</taxon>
        <taxon>Pseudomonadota</taxon>
        <taxon>Alphaproteobacteria</taxon>
        <taxon>Rhodobacterales</taxon>
        <taxon>Roseobacteraceae</taxon>
        <taxon>Maritimibacter</taxon>
    </lineage>
</organism>
<evidence type="ECO:0000313" key="6">
    <source>
        <dbReference type="EMBL" id="EAQ13481.1"/>
    </source>
</evidence>
<accession>A3VD95</accession>
<dbReference type="HOGENOM" id="CLU_039613_37_0_5"/>
<evidence type="ECO:0000313" key="7">
    <source>
        <dbReference type="Proteomes" id="UP000002931"/>
    </source>
</evidence>
<dbReference type="Gene3D" id="1.10.10.10">
    <property type="entry name" value="Winged helix-like DNA-binding domain superfamily/Winged helix DNA-binding domain"/>
    <property type="match status" value="1"/>
</dbReference>
<evidence type="ECO:0000256" key="4">
    <source>
        <dbReference type="ARBA" id="ARBA00023163"/>
    </source>
</evidence>
<evidence type="ECO:0000259" key="5">
    <source>
        <dbReference type="PROSITE" id="PS50931"/>
    </source>
</evidence>
<dbReference type="InterPro" id="IPR005119">
    <property type="entry name" value="LysR_subst-bd"/>
</dbReference>
<comment type="similarity">
    <text evidence="1">Belongs to the LysR transcriptional regulatory family.</text>
</comment>
<keyword evidence="4" id="KW-0804">Transcription</keyword>
<sequence length="304" mass="33151">MSRKLPPFAAVRAFEAAARLLSFKDAADELCLSPSAVSHQVRALEEFLDTKLFERRGNAMHLTLTGESYAGRLETLLDGIDGATRAARAGADPEVLRVLCTPGFAARWMVPRMGRFAHADRLRLRVSVGAPSTDFTTNDADIVIHWADAPVAGVLVEPLMASARYPVIRPDLKARLGIETPADLARATLMHDETMDMWAEWFELAGCPPPQMPAGPEFPNCELATTAAEQGGGVALAYDMMVRDTVASGRLMRLFDTVTMPFVIYSVACDEARMDEPMIAAFRTWVQAEVAEDGRPATAIRVAE</sequence>
<dbReference type="Pfam" id="PF03466">
    <property type="entry name" value="LysR_substrate"/>
    <property type="match status" value="1"/>
</dbReference>
<dbReference type="EMBL" id="AAMT01000004">
    <property type="protein sequence ID" value="EAQ13481.1"/>
    <property type="molecule type" value="Genomic_DNA"/>
</dbReference>
<evidence type="ECO:0000256" key="1">
    <source>
        <dbReference type="ARBA" id="ARBA00009437"/>
    </source>
</evidence>
<evidence type="ECO:0000256" key="3">
    <source>
        <dbReference type="ARBA" id="ARBA00023125"/>
    </source>
</evidence>
<dbReference type="GO" id="GO:0043565">
    <property type="term" value="F:sequence-specific DNA binding"/>
    <property type="evidence" value="ECO:0007669"/>
    <property type="project" value="TreeGrafter"/>
</dbReference>
<proteinExistence type="inferred from homology"/>
<dbReference type="AlphaFoldDB" id="A3VD95"/>
<dbReference type="InterPro" id="IPR058163">
    <property type="entry name" value="LysR-type_TF_proteobact-type"/>
</dbReference>
<keyword evidence="2" id="KW-0805">Transcription regulation</keyword>
<protein>
    <submittedName>
        <fullName evidence="6">Transcriptional regulator, LysR family protein</fullName>
    </submittedName>
</protein>
<dbReference type="PANTHER" id="PTHR30537">
    <property type="entry name" value="HTH-TYPE TRANSCRIPTIONAL REGULATOR"/>
    <property type="match status" value="1"/>
</dbReference>
<gene>
    <name evidence="6" type="ORF">RB2654_02169</name>
</gene>
<keyword evidence="7" id="KW-1185">Reference proteome</keyword>
<dbReference type="eggNOG" id="COG0583">
    <property type="taxonomic scope" value="Bacteria"/>
</dbReference>
<dbReference type="Proteomes" id="UP000002931">
    <property type="component" value="Unassembled WGS sequence"/>
</dbReference>
<name>A3VD95_9RHOB</name>
<dbReference type="Pfam" id="PF00126">
    <property type="entry name" value="HTH_1"/>
    <property type="match status" value="1"/>
</dbReference>